<dbReference type="RefSeq" id="WP_038410691.1">
    <property type="nucleotide sequence ID" value="NZ_CP009455.1"/>
</dbReference>
<dbReference type="Gene3D" id="2.30.30.40">
    <property type="entry name" value="SH3 Domains"/>
    <property type="match status" value="1"/>
</dbReference>
<dbReference type="STRING" id="157783.LK03_01010"/>
<dbReference type="EMBL" id="CP009455">
    <property type="protein sequence ID" value="AIR87902.1"/>
    <property type="molecule type" value="Genomic_DNA"/>
</dbReference>
<dbReference type="InterPro" id="IPR039315">
    <property type="entry name" value="CheW"/>
</dbReference>
<name>A0A089WN44_9PSED</name>
<dbReference type="KEGG" id="psw:LK03_01010"/>
<proteinExistence type="predicted"/>
<dbReference type="PANTHER" id="PTHR22617">
    <property type="entry name" value="CHEMOTAXIS SENSOR HISTIDINE KINASE-RELATED"/>
    <property type="match status" value="1"/>
</dbReference>
<dbReference type="SUPFAM" id="SSF50341">
    <property type="entry name" value="CheW-like"/>
    <property type="match status" value="1"/>
</dbReference>
<dbReference type="PROSITE" id="PS50851">
    <property type="entry name" value="CHEW"/>
    <property type="match status" value="1"/>
</dbReference>
<evidence type="ECO:0000313" key="2">
    <source>
        <dbReference type="EMBL" id="AIR87902.1"/>
    </source>
</evidence>
<gene>
    <name evidence="2" type="ORF">LK03_01010</name>
</gene>
<dbReference type="Proteomes" id="UP000029493">
    <property type="component" value="Chromosome"/>
</dbReference>
<evidence type="ECO:0000313" key="3">
    <source>
        <dbReference type="Proteomes" id="UP000029493"/>
    </source>
</evidence>
<dbReference type="InterPro" id="IPR002545">
    <property type="entry name" value="CheW-lke_dom"/>
</dbReference>
<accession>A0A089WN44</accession>
<keyword evidence="3" id="KW-1185">Reference proteome</keyword>
<dbReference type="PANTHER" id="PTHR22617:SF43">
    <property type="entry name" value="PROTEIN PILI"/>
    <property type="match status" value="1"/>
</dbReference>
<dbReference type="GO" id="GO:0005829">
    <property type="term" value="C:cytosol"/>
    <property type="evidence" value="ECO:0007669"/>
    <property type="project" value="TreeGrafter"/>
</dbReference>
<dbReference type="InterPro" id="IPR036061">
    <property type="entry name" value="CheW-like_dom_sf"/>
</dbReference>
<evidence type="ECO:0000259" key="1">
    <source>
        <dbReference type="PROSITE" id="PS50851"/>
    </source>
</evidence>
<dbReference type="Pfam" id="PF01584">
    <property type="entry name" value="CheW"/>
    <property type="match status" value="1"/>
</dbReference>
<dbReference type="GO" id="GO:0007165">
    <property type="term" value="P:signal transduction"/>
    <property type="evidence" value="ECO:0007669"/>
    <property type="project" value="InterPro"/>
</dbReference>
<protein>
    <submittedName>
        <fullName evidence="2">Chemotaxis protein CheW</fullName>
    </submittedName>
</protein>
<feature type="domain" description="CheW-like" evidence="1">
    <location>
        <begin position="16"/>
        <end position="159"/>
    </location>
</feature>
<dbReference type="AlphaFoldDB" id="A0A089WN44"/>
<dbReference type="GO" id="GO:0006935">
    <property type="term" value="P:chemotaxis"/>
    <property type="evidence" value="ECO:0007669"/>
    <property type="project" value="InterPro"/>
</dbReference>
<dbReference type="OrthoDB" id="21913at2"/>
<dbReference type="SMART" id="SM00260">
    <property type="entry name" value="CheW"/>
    <property type="match status" value="1"/>
</dbReference>
<dbReference type="Gene3D" id="2.40.50.180">
    <property type="entry name" value="CheA-289, Domain 4"/>
    <property type="match status" value="1"/>
</dbReference>
<sequence>MSEVRGAVAEGGARQRALYLLFRLGSERFALDVCEVIEVLHHRPLKPIAQAPAWVAGVFAHRGLLVPVIDLAQLTFAVHSRQRTSTRLVLVHYRPADGRDLQLGLILEQASQTLRCAVDEFQPYGLDNREAPYLGPVRQDAEGLLQRIQVDELLPEAVRLQLFPPGGEQVAHE</sequence>
<reference evidence="2 3" key="1">
    <citation type="submission" date="2014-09" db="EMBL/GenBank/DDBJ databases">
        <authorList>
            <person name="Chan K.-G."/>
        </authorList>
    </citation>
    <scope>NUCLEOTIDE SEQUENCE [LARGE SCALE GENOMIC DNA]</scope>
    <source>
        <strain evidence="2 3">ND07</strain>
    </source>
</reference>
<organism evidence="2 3">
    <name type="scientific">Pseudomonas cremoricolorata</name>
    <dbReference type="NCBI Taxonomy" id="157783"/>
    <lineage>
        <taxon>Bacteria</taxon>
        <taxon>Pseudomonadati</taxon>
        <taxon>Pseudomonadota</taxon>
        <taxon>Gammaproteobacteria</taxon>
        <taxon>Pseudomonadales</taxon>
        <taxon>Pseudomonadaceae</taxon>
        <taxon>Pseudomonas</taxon>
    </lineage>
</organism>
<dbReference type="eggNOG" id="COG0835">
    <property type="taxonomic scope" value="Bacteria"/>
</dbReference>